<dbReference type="SUPFAM" id="SSF48065">
    <property type="entry name" value="DBL homology domain (DH-domain)"/>
    <property type="match status" value="1"/>
</dbReference>
<feature type="domain" description="DH" evidence="1">
    <location>
        <begin position="53"/>
        <end position="238"/>
    </location>
</feature>
<reference evidence="2" key="1">
    <citation type="submission" date="2012-09" db="EMBL/GenBank/DDBJ databases">
        <authorList>
            <person name="Martin A.A."/>
        </authorList>
    </citation>
    <scope>NUCLEOTIDE SEQUENCE</scope>
</reference>
<dbReference type="Gene3D" id="1.20.900.10">
    <property type="entry name" value="Dbl homology (DH) domain"/>
    <property type="match status" value="1"/>
</dbReference>
<dbReference type="CDD" id="cd00160">
    <property type="entry name" value="RhoGEF"/>
    <property type="match status" value="1"/>
</dbReference>
<dbReference type="Pfam" id="PF00621">
    <property type="entry name" value="RhoGEF"/>
    <property type="match status" value="1"/>
</dbReference>
<evidence type="ECO:0000313" key="3">
    <source>
        <dbReference type="WBParaSite" id="ACAC_0000507001-mRNA-1"/>
    </source>
</evidence>
<dbReference type="GO" id="GO:2000431">
    <property type="term" value="P:regulation of cytokinesis, actomyosin contractile ring assembly"/>
    <property type="evidence" value="ECO:0007669"/>
    <property type="project" value="InterPro"/>
</dbReference>
<organism evidence="2 3">
    <name type="scientific">Angiostrongylus cantonensis</name>
    <name type="common">Rat lungworm</name>
    <dbReference type="NCBI Taxonomy" id="6313"/>
    <lineage>
        <taxon>Eukaryota</taxon>
        <taxon>Metazoa</taxon>
        <taxon>Ecdysozoa</taxon>
        <taxon>Nematoda</taxon>
        <taxon>Chromadorea</taxon>
        <taxon>Rhabditida</taxon>
        <taxon>Rhabditina</taxon>
        <taxon>Rhabditomorpha</taxon>
        <taxon>Strongyloidea</taxon>
        <taxon>Metastrongylidae</taxon>
        <taxon>Angiostrongylus</taxon>
    </lineage>
</organism>
<dbReference type="GO" id="GO:0007399">
    <property type="term" value="P:nervous system development"/>
    <property type="evidence" value="ECO:0007669"/>
    <property type="project" value="TreeGrafter"/>
</dbReference>
<dbReference type="InterPro" id="IPR000219">
    <property type="entry name" value="DH_dom"/>
</dbReference>
<dbReference type="SMART" id="SM00325">
    <property type="entry name" value="RhoGEF"/>
    <property type="match status" value="1"/>
</dbReference>
<dbReference type="GO" id="GO:0005938">
    <property type="term" value="C:cell cortex"/>
    <property type="evidence" value="ECO:0007669"/>
    <property type="project" value="TreeGrafter"/>
</dbReference>
<reference evidence="3" key="2">
    <citation type="submission" date="2017-02" db="UniProtKB">
        <authorList>
            <consortium name="WormBaseParasite"/>
        </authorList>
    </citation>
    <scope>IDENTIFICATION</scope>
</reference>
<protein>
    <submittedName>
        <fullName evidence="3">DH domain-containing protein</fullName>
    </submittedName>
</protein>
<keyword evidence="2" id="KW-1185">Reference proteome</keyword>
<dbReference type="STRING" id="6313.A0A0K0D4S5"/>
<evidence type="ECO:0000313" key="2">
    <source>
        <dbReference type="Proteomes" id="UP000035642"/>
    </source>
</evidence>
<dbReference type="Proteomes" id="UP000035642">
    <property type="component" value="Unassembled WGS sequence"/>
</dbReference>
<evidence type="ECO:0000259" key="1">
    <source>
        <dbReference type="PROSITE" id="PS50010"/>
    </source>
</evidence>
<sequence>MSISIQYCANEKLYHPGPQYPQDIVGPAESNDAATSRSSVSEGVGDKVQKVYKAYRICCEIFETEVSYVDALSLLLSVKEYLEVDHGSQLINKSEVSLIFGKISPIIVVHQGIIVHLKELLKNWKSGADVAQIWIDAFDDLNRVYAPYLNTYETAVDALAAADKANPRLHAYLRAMECSKEFKRNTFKDLLIRPVQRIPTLIVLLKELENKSKSERKSEKIKEAIVLMDKVVSRANDVRAQNDDFIQQLSFFNEVEGVPPHLMCSRRKLLMSVEASSICGTQDWHNLSRRKVKIFLFNELIMVCSL</sequence>
<dbReference type="WBParaSite" id="ACAC_0000507001-mRNA-1">
    <property type="protein sequence ID" value="ACAC_0000507001-mRNA-1"/>
    <property type="gene ID" value="ACAC_0000507001"/>
</dbReference>
<proteinExistence type="predicted"/>
<name>A0A0K0D4S5_ANGCA</name>
<dbReference type="GO" id="GO:0000281">
    <property type="term" value="P:mitotic cytokinesis"/>
    <property type="evidence" value="ECO:0007669"/>
    <property type="project" value="TreeGrafter"/>
</dbReference>
<dbReference type="PANTHER" id="PTHR16777:SF2">
    <property type="entry name" value="PROTEIN ECT2"/>
    <property type="match status" value="1"/>
</dbReference>
<dbReference type="PROSITE" id="PS50010">
    <property type="entry name" value="DH_2"/>
    <property type="match status" value="1"/>
</dbReference>
<dbReference type="GO" id="GO:0005085">
    <property type="term" value="F:guanyl-nucleotide exchange factor activity"/>
    <property type="evidence" value="ECO:0007669"/>
    <property type="project" value="InterPro"/>
</dbReference>
<dbReference type="PANTHER" id="PTHR16777">
    <property type="entry name" value="PROTEIN ECT2"/>
    <property type="match status" value="1"/>
</dbReference>
<accession>A0A0K0D4S5</accession>
<dbReference type="GO" id="GO:0005634">
    <property type="term" value="C:nucleus"/>
    <property type="evidence" value="ECO:0007669"/>
    <property type="project" value="InterPro"/>
</dbReference>
<dbReference type="GO" id="GO:0005096">
    <property type="term" value="F:GTPase activator activity"/>
    <property type="evidence" value="ECO:0007669"/>
    <property type="project" value="InterPro"/>
</dbReference>
<dbReference type="InterPro" id="IPR035899">
    <property type="entry name" value="DBL_dom_sf"/>
</dbReference>
<dbReference type="InterPro" id="IPR026817">
    <property type="entry name" value="Ect2"/>
</dbReference>
<dbReference type="AlphaFoldDB" id="A0A0K0D4S5"/>